<dbReference type="PANTHER" id="PTHR30203">
    <property type="entry name" value="OUTER MEMBRANE CATION EFFLUX PROTEIN"/>
    <property type="match status" value="1"/>
</dbReference>
<dbReference type="AlphaFoldDB" id="A0A3B1AS29"/>
<dbReference type="InterPro" id="IPR003423">
    <property type="entry name" value="OMP_efflux"/>
</dbReference>
<name>A0A3B1AS29_9ZZZZ</name>
<sequence length="460" mass="51175">MFARFFRIAGLCLLPISLGIAAPGDKPVEQHVASGVPILQLANAVDAALQDNPGLAAMRARAAAAAAVPEQAAVLPDPRLQLNAVNLPMDTFSLSQEGMTQLQVAVVQALPFPGKLALRERVAEFESAAAHDEVGEMRLQLQRDVRNLWWNLYYLDRALEILQRNRQLLRQLVEVTQTKYRVGQGLQQDVLLAQLELSRLHDQEIALLGSRRSEEARLNALLNRSANQPIRLPKMVPATLAEPVDEPILQAQALQNRPLLAARQNVIEAARTRLDLARKDRSPDFSLGARYGLRVGDNPDGSSRADFASIMFSMNMPIFTNRRQDSAIDQRGSQLQQQRYNLDEARLRVSREVSRALADYRAAREQARLLETGILPQARLTVASMLAAYQVDKVDFLNVVRVQIMLFNYETRYWNAISRANQAQAALQAAVGLSFDDDVAAVPLSSRIESDVFPEEAPHE</sequence>
<proteinExistence type="predicted"/>
<protein>
    <submittedName>
        <fullName evidence="1">Heavy metal RND efflux outer membrane protein, CzcC family</fullName>
    </submittedName>
</protein>
<organism evidence="1">
    <name type="scientific">hydrothermal vent metagenome</name>
    <dbReference type="NCBI Taxonomy" id="652676"/>
    <lineage>
        <taxon>unclassified sequences</taxon>
        <taxon>metagenomes</taxon>
        <taxon>ecological metagenomes</taxon>
    </lineage>
</organism>
<dbReference type="PANTHER" id="PTHR30203:SF24">
    <property type="entry name" value="BLR4935 PROTEIN"/>
    <property type="match status" value="1"/>
</dbReference>
<dbReference type="InterPro" id="IPR010131">
    <property type="entry name" value="MdtP/NodT-like"/>
</dbReference>
<dbReference type="GO" id="GO:0015562">
    <property type="term" value="F:efflux transmembrane transporter activity"/>
    <property type="evidence" value="ECO:0007669"/>
    <property type="project" value="InterPro"/>
</dbReference>
<evidence type="ECO:0000313" key="1">
    <source>
        <dbReference type="EMBL" id="VAX02663.1"/>
    </source>
</evidence>
<dbReference type="Pfam" id="PF02321">
    <property type="entry name" value="OEP"/>
    <property type="match status" value="2"/>
</dbReference>
<accession>A0A3B1AS29</accession>
<dbReference type="SUPFAM" id="SSF56954">
    <property type="entry name" value="Outer membrane efflux proteins (OEP)"/>
    <property type="match status" value="1"/>
</dbReference>
<dbReference type="Gene3D" id="1.20.1600.10">
    <property type="entry name" value="Outer membrane efflux proteins (OEP)"/>
    <property type="match status" value="1"/>
</dbReference>
<gene>
    <name evidence="1" type="ORF">MNBD_GAMMA20-1450</name>
</gene>
<reference evidence="1" key="1">
    <citation type="submission" date="2018-06" db="EMBL/GenBank/DDBJ databases">
        <authorList>
            <person name="Zhirakovskaya E."/>
        </authorList>
    </citation>
    <scope>NUCLEOTIDE SEQUENCE</scope>
</reference>
<dbReference type="EMBL" id="UOFU01000283">
    <property type="protein sequence ID" value="VAX02663.1"/>
    <property type="molecule type" value="Genomic_DNA"/>
</dbReference>